<dbReference type="InterPro" id="IPR035914">
    <property type="entry name" value="Sperma_CUB_dom_sf"/>
</dbReference>
<feature type="transmembrane region" description="Helical" evidence="1">
    <location>
        <begin position="417"/>
        <end position="433"/>
    </location>
</feature>
<gene>
    <name evidence="2" type="primary">mkkA</name>
    <name evidence="2" type="ORF">SPIL2461_LOCUS6351</name>
</gene>
<reference evidence="2" key="1">
    <citation type="submission" date="2021-02" db="EMBL/GenBank/DDBJ databases">
        <authorList>
            <person name="Dougan E. K."/>
            <person name="Rhodes N."/>
            <person name="Thang M."/>
            <person name="Chan C."/>
        </authorList>
    </citation>
    <scope>NUCLEOTIDE SEQUENCE</scope>
</reference>
<evidence type="ECO:0000313" key="2">
    <source>
        <dbReference type="EMBL" id="CAE7283115.1"/>
    </source>
</evidence>
<protein>
    <submittedName>
        <fullName evidence="2">MkkA protein</fullName>
    </submittedName>
</protein>
<feature type="non-terminal residue" evidence="2">
    <location>
        <position position="1"/>
    </location>
</feature>
<feature type="transmembrane region" description="Helical" evidence="1">
    <location>
        <begin position="913"/>
        <end position="935"/>
    </location>
</feature>
<keyword evidence="3" id="KW-1185">Reference proteome</keyword>
<name>A0A812N0W9_SYMPI</name>
<feature type="transmembrane region" description="Helical" evidence="1">
    <location>
        <begin position="968"/>
        <end position="989"/>
    </location>
</feature>
<dbReference type="AlphaFoldDB" id="A0A812N0W9"/>
<feature type="transmembrane region" description="Helical" evidence="1">
    <location>
        <begin position="439"/>
        <end position="457"/>
    </location>
</feature>
<dbReference type="SUPFAM" id="SSF49854">
    <property type="entry name" value="Spermadhesin, CUB domain"/>
    <property type="match status" value="1"/>
</dbReference>
<feature type="transmembrane region" description="Helical" evidence="1">
    <location>
        <begin position="610"/>
        <end position="628"/>
    </location>
</feature>
<keyword evidence="1" id="KW-0812">Transmembrane</keyword>
<feature type="transmembrane region" description="Helical" evidence="1">
    <location>
        <begin position="805"/>
        <end position="823"/>
    </location>
</feature>
<proteinExistence type="predicted"/>
<dbReference type="Gene3D" id="2.60.120.290">
    <property type="entry name" value="Spermadhesin, CUB domain"/>
    <property type="match status" value="1"/>
</dbReference>
<dbReference type="Proteomes" id="UP000649617">
    <property type="component" value="Unassembled WGS sequence"/>
</dbReference>
<keyword evidence="1" id="KW-0472">Membrane</keyword>
<dbReference type="OrthoDB" id="441840at2759"/>
<dbReference type="EMBL" id="CAJNIZ010009524">
    <property type="protein sequence ID" value="CAE7283115.1"/>
    <property type="molecule type" value="Genomic_DNA"/>
</dbReference>
<organism evidence="2 3">
    <name type="scientific">Symbiodinium pilosum</name>
    <name type="common">Dinoflagellate</name>
    <dbReference type="NCBI Taxonomy" id="2952"/>
    <lineage>
        <taxon>Eukaryota</taxon>
        <taxon>Sar</taxon>
        <taxon>Alveolata</taxon>
        <taxon>Dinophyceae</taxon>
        <taxon>Suessiales</taxon>
        <taxon>Symbiodiniaceae</taxon>
        <taxon>Symbiodinium</taxon>
    </lineage>
</organism>
<evidence type="ECO:0000313" key="3">
    <source>
        <dbReference type="Proteomes" id="UP000649617"/>
    </source>
</evidence>
<feature type="transmembrane region" description="Helical" evidence="1">
    <location>
        <begin position="880"/>
        <end position="901"/>
    </location>
</feature>
<sequence>ADGFDIFADPDEAVLLAERAAKDSEKTPLVELPPEEMQQIQEGLDEVIASAAGTGGPVGSDEVFELLERSVAGGEVAAAVYLSERIEARVRASILVPQCGAYGVTCIQTQGGKCYFPHSSQQHWWENDHDKSCSDCSKCEEEEARGFEIIEDHDWIFALKGDGCTIKDSAGEDTTDCLRSVVNPTTQKYSSHSNCFVRLKKQKYLTFDSFHTEARFDDLAVYDLNASEAHLLHRWSGEVKPAARMFNNSWALVWDADYSIQKKGWKLCSGCPAGSGDTGDGKCKCSQGFICKNRKERWLPVLSWSISWIQNCSASNNSEAHFRPDEVGIQCVNQRKEFTIYVAVMLSGAFEMSAMLVLSAVHYLLPLSLGLYLSAVMVFTIAAHCHFDVEAWQSNIRAGFLKFIATSNDFWCRRRGALVYAIFTFLLMVIAMFEGLGLLVLWPGGIFLLSSLAIYAWHRRVALAAEEAQKALSCWSWGCCFCCLFCWNPLGSCLPLTTSETLEKVAARSAEPKMQEMQEPLMSESTPKQDGEVEMSSHLGRLLAKSKEELDAEQKQMQLFQGLVNKSAPRFEEDASTRPGTTMLWLAKWTVQQPGDESCFKKVHAAMVELGPILYAFLWSLVIARLALEYSDGFIWAPLPIPSVFGDFAPILADYDFDLGILPTCLAVHFTCIALSSLVESRAAKQRLREWLYIYGPRKQWMEMYPNAHEMSDATYAQRREEGKESSYAHFSSYMHSKGEAAADICGFTVLRPNQAALPSSKEVTLKVTVAFAAMLSMSGTLFFLRYARYGTIEASGDWQMKRTFAVVRPIAFYVLLWLPLVWHRLLNALLFAAECSLLTRTAGIFFQDVSAGNEKRGDVKALLETLGWKVQDILSDWRLMIKVGFVLDFIGVMTGGMAAYRLLVHYEVSEFVPVLACNCLTIFILLCLQVLPLVAWNDFLEKCAGDEANIDPVLYMWLSQGFLKMQVFGLTLSKAYFVGLVISLAALAEPFISDIVTPPLKEMLTQ</sequence>
<keyword evidence="1" id="KW-1133">Transmembrane helix</keyword>
<feature type="transmembrane region" description="Helical" evidence="1">
    <location>
        <begin position="660"/>
        <end position="679"/>
    </location>
</feature>
<comment type="caution">
    <text evidence="2">The sequence shown here is derived from an EMBL/GenBank/DDBJ whole genome shotgun (WGS) entry which is preliminary data.</text>
</comment>
<accession>A0A812N0W9</accession>
<evidence type="ECO:0000256" key="1">
    <source>
        <dbReference type="SAM" id="Phobius"/>
    </source>
</evidence>